<dbReference type="GO" id="GO:1990918">
    <property type="term" value="P:double-strand break repair involved in meiotic recombination"/>
    <property type="evidence" value="ECO:0007669"/>
    <property type="project" value="TreeGrafter"/>
</dbReference>
<dbReference type="Gene3D" id="3.40.50.300">
    <property type="entry name" value="P-loop containing nucleotide triphosphate hydrolases"/>
    <property type="match status" value="3"/>
</dbReference>
<comment type="caution">
    <text evidence="21">The sequence shown here is derived from an EMBL/GenBank/DDBJ whole genome shotgun (WGS) entry which is preliminary data.</text>
</comment>
<evidence type="ECO:0000256" key="14">
    <source>
        <dbReference type="ARBA" id="ARBA00023235"/>
    </source>
</evidence>
<dbReference type="OrthoDB" id="272481at2759"/>
<dbReference type="NCBIfam" id="TIGR00604">
    <property type="entry name" value="rad3"/>
    <property type="match status" value="1"/>
</dbReference>
<evidence type="ECO:0000256" key="16">
    <source>
        <dbReference type="ARBA" id="ARBA00044969"/>
    </source>
</evidence>
<evidence type="ECO:0000256" key="12">
    <source>
        <dbReference type="ARBA" id="ARBA00023014"/>
    </source>
</evidence>
<dbReference type="GO" id="GO:0051539">
    <property type="term" value="F:4 iron, 4 sulfur cluster binding"/>
    <property type="evidence" value="ECO:0007669"/>
    <property type="project" value="UniProtKB-KW"/>
</dbReference>
<sequence length="814" mass="92989">MARQQRVLPSAFSKSQTSNARENENKVQTTLLFDTELDDPTPVQPRTNIQGKKYVMGGVEVHFPFQAYQAQIQVMSKIITALQKSENALLESPTGSGKSLAILCSALAWKEHQKKKHIQSVQEMKENEKRVWEDMMQANDKQQTQQTQQTEQTEQLQPSSIPMKREITDDDDFQPIKIRKRPTLLGTQPRKIEVEVDLEKSPPVEDSDRQNSEPASEVFAKIPRIYVGSRTQLMIEKGTCAQFHNKFKIIQHRSLRPDNTNAIWDIEDLVRLGKSVRDPKIRNSMDIDLTDNIVIFDEAHNIEDAARGAGSFEVADSQLNLLQIELRQVIRNGFLIEEHQSVDYLVNSILEYINDQDDNAFTKDDFDVRICTVHGTKFKEKLNELGVTETSFNTTLLPAYKAVRAHADRLASLKEESRLAAPENSENNGHTTKTRSAVTSAALAVLGGLFMILEFFFENGKDYAADYQIALMKRKHLLPNNSKDNWKYKIGFWCLNPGVIFRQLSDITHSIILTSGTLSPLNTFASELDAQFKIRLEANHVIDSSQVWVRTIPRGPSNLMFRGVYAEMEKFQYRDEVGNARSIPFGILCFVPSYSVMDKMIDRWKATGLYDKIDKQKYIFTEPKTAGKKAFDAILQTFYNRIQTIQDQGTMDGRDGALMLAVYRGRASEGIDFSDNYCRAVVALSIPFPHARNIQVNLKREYNNRKNRENPAYLSSDEWYCTQAYRAINQALGRCIRHRQDWGAIILLEERFSERRHVDGLSKWLRGLCVTHTGEFEAAMDSLRSFTEQRIGSQRKMVEASPLIEDKEDTLAAI</sequence>
<feature type="compositionally biased region" description="Basic and acidic residues" evidence="19">
    <location>
        <begin position="190"/>
        <end position="211"/>
    </location>
</feature>
<dbReference type="EMBL" id="JABAYA010000215">
    <property type="protein sequence ID" value="KAF7722068.1"/>
    <property type="molecule type" value="Genomic_DNA"/>
</dbReference>
<keyword evidence="5" id="KW-0479">Metal-binding</keyword>
<dbReference type="Pfam" id="PF13307">
    <property type="entry name" value="Helicase_C_2"/>
    <property type="match status" value="1"/>
</dbReference>
<keyword evidence="8" id="KW-0378">Hydrolase</keyword>
<dbReference type="InterPro" id="IPR027417">
    <property type="entry name" value="P-loop_NTPase"/>
</dbReference>
<evidence type="ECO:0000259" key="20">
    <source>
        <dbReference type="PROSITE" id="PS51193"/>
    </source>
</evidence>
<evidence type="ECO:0000256" key="18">
    <source>
        <dbReference type="ARBA" id="ARBA00082714"/>
    </source>
</evidence>
<dbReference type="InterPro" id="IPR006555">
    <property type="entry name" value="ATP-dep_Helicase_C"/>
</dbReference>
<keyword evidence="10" id="KW-0067">ATP-binding</keyword>
<keyword evidence="12" id="KW-0411">Iron-sulfur</keyword>
<dbReference type="AlphaFoldDB" id="A0A8H7BM75"/>
<feature type="compositionally biased region" description="Low complexity" evidence="19">
    <location>
        <begin position="142"/>
        <end position="155"/>
    </location>
</feature>
<keyword evidence="9" id="KW-0347">Helicase</keyword>
<evidence type="ECO:0000256" key="19">
    <source>
        <dbReference type="SAM" id="MobiDB-lite"/>
    </source>
</evidence>
<dbReference type="EC" id="5.6.2.3" evidence="16"/>
<comment type="cofactor">
    <cofactor evidence="1">
        <name>[4Fe-4S] cluster</name>
        <dbReference type="ChEBI" id="CHEBI:49883"/>
    </cofactor>
</comment>
<evidence type="ECO:0000256" key="11">
    <source>
        <dbReference type="ARBA" id="ARBA00023004"/>
    </source>
</evidence>
<keyword evidence="22" id="KW-1185">Reference proteome</keyword>
<evidence type="ECO:0000313" key="21">
    <source>
        <dbReference type="EMBL" id="KAF7722068.1"/>
    </source>
</evidence>
<evidence type="ECO:0000256" key="5">
    <source>
        <dbReference type="ARBA" id="ARBA00022723"/>
    </source>
</evidence>
<gene>
    <name evidence="21" type="primary">BRIP1</name>
    <name evidence="21" type="ORF">EC973_003716</name>
</gene>
<dbReference type="InterPro" id="IPR014013">
    <property type="entry name" value="Helic_SF1/SF2_ATP-bd_DinG/Rad3"/>
</dbReference>
<dbReference type="SUPFAM" id="SSF52540">
    <property type="entry name" value="P-loop containing nucleoside triphosphate hydrolases"/>
    <property type="match status" value="1"/>
</dbReference>
<dbReference type="GO" id="GO:0046872">
    <property type="term" value="F:metal ion binding"/>
    <property type="evidence" value="ECO:0007669"/>
    <property type="project" value="UniProtKB-KW"/>
</dbReference>
<dbReference type="Gene3D" id="1.10.275.40">
    <property type="match status" value="1"/>
</dbReference>
<organism evidence="21 22">
    <name type="scientific">Apophysomyces ossiformis</name>
    <dbReference type="NCBI Taxonomy" id="679940"/>
    <lineage>
        <taxon>Eukaryota</taxon>
        <taxon>Fungi</taxon>
        <taxon>Fungi incertae sedis</taxon>
        <taxon>Mucoromycota</taxon>
        <taxon>Mucoromycotina</taxon>
        <taxon>Mucoromycetes</taxon>
        <taxon>Mucorales</taxon>
        <taxon>Mucorineae</taxon>
        <taxon>Mucoraceae</taxon>
        <taxon>Apophysomyces</taxon>
    </lineage>
</organism>
<dbReference type="GO" id="GO:0003677">
    <property type="term" value="F:DNA binding"/>
    <property type="evidence" value="ECO:0007669"/>
    <property type="project" value="InterPro"/>
</dbReference>
<dbReference type="PROSITE" id="PS51193">
    <property type="entry name" value="HELICASE_ATP_BIND_2"/>
    <property type="match status" value="1"/>
</dbReference>
<evidence type="ECO:0000256" key="2">
    <source>
        <dbReference type="ARBA" id="ARBA00004123"/>
    </source>
</evidence>
<evidence type="ECO:0000256" key="8">
    <source>
        <dbReference type="ARBA" id="ARBA00022801"/>
    </source>
</evidence>
<dbReference type="Proteomes" id="UP000605846">
    <property type="component" value="Unassembled WGS sequence"/>
</dbReference>
<dbReference type="PANTHER" id="PTHR11472:SF47">
    <property type="entry name" value="FANCONI ANEMIA GROUP J PROTEIN"/>
    <property type="match status" value="1"/>
</dbReference>
<protein>
    <recommendedName>
        <fullName evidence="16">DNA 5'-3' helicase</fullName>
        <ecNumber evidence="16">5.6.2.3</ecNumber>
    </recommendedName>
    <alternativeName>
        <fullName evidence="18">DNA 5'-3' helicase FANCJ</fullName>
    </alternativeName>
</protein>
<dbReference type="GO" id="GO:0016818">
    <property type="term" value="F:hydrolase activity, acting on acid anhydrides, in phosphorus-containing anhydrides"/>
    <property type="evidence" value="ECO:0007669"/>
    <property type="project" value="InterPro"/>
</dbReference>
<dbReference type="GO" id="GO:0005524">
    <property type="term" value="F:ATP binding"/>
    <property type="evidence" value="ECO:0007669"/>
    <property type="project" value="UniProtKB-KW"/>
</dbReference>
<dbReference type="SMART" id="SM00491">
    <property type="entry name" value="HELICc2"/>
    <property type="match status" value="1"/>
</dbReference>
<keyword evidence="14" id="KW-0413">Isomerase</keyword>
<keyword evidence="6" id="KW-0547">Nucleotide-binding</keyword>
<evidence type="ECO:0000256" key="4">
    <source>
        <dbReference type="ARBA" id="ARBA00022485"/>
    </source>
</evidence>
<dbReference type="SMART" id="SM00488">
    <property type="entry name" value="DEXDc2"/>
    <property type="match status" value="1"/>
</dbReference>
<keyword evidence="13" id="KW-0234">DNA repair</keyword>
<dbReference type="InterPro" id="IPR013020">
    <property type="entry name" value="Rad3/Chl1-like"/>
</dbReference>
<evidence type="ECO:0000256" key="15">
    <source>
        <dbReference type="ARBA" id="ARBA00023242"/>
    </source>
</evidence>
<dbReference type="PANTHER" id="PTHR11472">
    <property type="entry name" value="DNA REPAIR DEAD HELICASE RAD3/XP-D SUBFAMILY MEMBER"/>
    <property type="match status" value="1"/>
</dbReference>
<accession>A0A8H7BM75</accession>
<feature type="region of interest" description="Disordered" evidence="19">
    <location>
        <begin position="1"/>
        <end position="25"/>
    </location>
</feature>
<dbReference type="CDD" id="cd18788">
    <property type="entry name" value="SF2_C_XPD"/>
    <property type="match status" value="1"/>
</dbReference>
<comment type="similarity">
    <text evidence="3">Belongs to the DEAD box helicase family. DEAH subfamily.</text>
</comment>
<evidence type="ECO:0000256" key="3">
    <source>
        <dbReference type="ARBA" id="ARBA00008792"/>
    </source>
</evidence>
<evidence type="ECO:0000313" key="22">
    <source>
        <dbReference type="Proteomes" id="UP000605846"/>
    </source>
</evidence>
<keyword evidence="4" id="KW-0004">4Fe-4S</keyword>
<evidence type="ECO:0000256" key="7">
    <source>
        <dbReference type="ARBA" id="ARBA00022763"/>
    </source>
</evidence>
<reference evidence="21" key="1">
    <citation type="submission" date="2020-01" db="EMBL/GenBank/DDBJ databases">
        <title>Genome Sequencing of Three Apophysomyces-Like Fungal Strains Confirms a Novel Fungal Genus in the Mucoromycota with divergent Burkholderia-like Endosymbiotic Bacteria.</title>
        <authorList>
            <person name="Stajich J.E."/>
            <person name="Macias A.M."/>
            <person name="Carter-House D."/>
            <person name="Lovett B."/>
            <person name="Kasson L.R."/>
            <person name="Berry K."/>
            <person name="Grigoriev I."/>
            <person name="Chang Y."/>
            <person name="Spatafora J."/>
            <person name="Kasson M.T."/>
        </authorList>
    </citation>
    <scope>NUCLEOTIDE SEQUENCE</scope>
    <source>
        <strain evidence="21">NRRL A-21654</strain>
    </source>
</reference>
<evidence type="ECO:0000256" key="6">
    <source>
        <dbReference type="ARBA" id="ARBA00022741"/>
    </source>
</evidence>
<dbReference type="GO" id="GO:0005634">
    <property type="term" value="C:nucleus"/>
    <property type="evidence" value="ECO:0007669"/>
    <property type="project" value="UniProtKB-SubCell"/>
</dbReference>
<evidence type="ECO:0000256" key="10">
    <source>
        <dbReference type="ARBA" id="ARBA00022840"/>
    </source>
</evidence>
<dbReference type="InterPro" id="IPR045028">
    <property type="entry name" value="DinG/Rad3-like"/>
</dbReference>
<feature type="domain" description="Helicase ATP-binding" evidence="20">
    <location>
        <begin position="57"/>
        <end position="372"/>
    </location>
</feature>
<dbReference type="InterPro" id="IPR006554">
    <property type="entry name" value="Helicase-like_DEXD_c2"/>
</dbReference>
<evidence type="ECO:0000256" key="9">
    <source>
        <dbReference type="ARBA" id="ARBA00022806"/>
    </source>
</evidence>
<comment type="subcellular location">
    <subcellularLocation>
        <location evidence="2">Nucleus</location>
    </subcellularLocation>
</comment>
<dbReference type="GO" id="GO:0043139">
    <property type="term" value="F:5'-3' DNA helicase activity"/>
    <property type="evidence" value="ECO:0007669"/>
    <property type="project" value="UniProtKB-EC"/>
</dbReference>
<name>A0A8H7BM75_9FUNG</name>
<evidence type="ECO:0000256" key="1">
    <source>
        <dbReference type="ARBA" id="ARBA00001966"/>
    </source>
</evidence>
<dbReference type="InterPro" id="IPR010614">
    <property type="entry name" value="RAD3-like_helicase_DEAD"/>
</dbReference>
<feature type="region of interest" description="Disordered" evidence="19">
    <location>
        <begin position="137"/>
        <end position="216"/>
    </location>
</feature>
<keyword evidence="15" id="KW-0539">Nucleus</keyword>
<feature type="compositionally biased region" description="Polar residues" evidence="19">
    <location>
        <begin position="12"/>
        <end position="25"/>
    </location>
</feature>
<keyword evidence="7" id="KW-0227">DNA damage</keyword>
<keyword evidence="11" id="KW-0408">Iron</keyword>
<dbReference type="GO" id="GO:0006289">
    <property type="term" value="P:nucleotide-excision repair"/>
    <property type="evidence" value="ECO:0007669"/>
    <property type="project" value="TreeGrafter"/>
</dbReference>
<comment type="catalytic activity">
    <reaction evidence="17">
        <text>ATP + H2O = ADP + phosphate + H(+)</text>
        <dbReference type="Rhea" id="RHEA:13065"/>
        <dbReference type="ChEBI" id="CHEBI:15377"/>
        <dbReference type="ChEBI" id="CHEBI:15378"/>
        <dbReference type="ChEBI" id="CHEBI:30616"/>
        <dbReference type="ChEBI" id="CHEBI:43474"/>
        <dbReference type="ChEBI" id="CHEBI:456216"/>
        <dbReference type="EC" id="5.6.2.3"/>
    </reaction>
</comment>
<evidence type="ECO:0000256" key="17">
    <source>
        <dbReference type="ARBA" id="ARBA00048954"/>
    </source>
</evidence>
<dbReference type="FunFam" id="3.40.50.300:FF:000731">
    <property type="entry name" value="Fanconi anemia group J protein homolog"/>
    <property type="match status" value="1"/>
</dbReference>
<proteinExistence type="inferred from homology"/>
<evidence type="ECO:0000256" key="13">
    <source>
        <dbReference type="ARBA" id="ARBA00023204"/>
    </source>
</evidence>
<dbReference type="Pfam" id="PF06733">
    <property type="entry name" value="DEAD_2"/>
    <property type="match status" value="1"/>
</dbReference>